<evidence type="ECO:0000313" key="1">
    <source>
        <dbReference type="EMBL" id="MBA4607217.1"/>
    </source>
</evidence>
<accession>A0A838XBL4</accession>
<dbReference type="EMBL" id="JACEOG010000001">
    <property type="protein sequence ID" value="MBA4607217.1"/>
    <property type="molecule type" value="Genomic_DNA"/>
</dbReference>
<name>A0A838XBL4_9ACTN</name>
<gene>
    <name evidence="1" type="ORF">H1W00_01860</name>
</gene>
<evidence type="ECO:0000313" key="2">
    <source>
        <dbReference type="Proteomes" id="UP000550354"/>
    </source>
</evidence>
<dbReference type="GO" id="GO:0005975">
    <property type="term" value="P:carbohydrate metabolic process"/>
    <property type="evidence" value="ECO:0007669"/>
    <property type="project" value="UniProtKB-ARBA"/>
</dbReference>
<reference evidence="1 2" key="1">
    <citation type="submission" date="2020-07" db="EMBL/GenBank/DDBJ databases">
        <title>Draft genome and description of Aeromicrobium phoceense strain Marseille-Q0843 isolated from healthy skin swab.</title>
        <authorList>
            <person name="Boxberger M."/>
            <person name="La Scola B."/>
        </authorList>
    </citation>
    <scope>NUCLEOTIDE SEQUENCE [LARGE SCALE GENOMIC DNA]</scope>
    <source>
        <strain evidence="1 2">Marseille-Q0843</strain>
    </source>
</reference>
<organism evidence="1 2">
    <name type="scientific">Aeromicrobium phoceense</name>
    <dbReference type="NCBI Taxonomy" id="2754045"/>
    <lineage>
        <taxon>Bacteria</taxon>
        <taxon>Bacillati</taxon>
        <taxon>Actinomycetota</taxon>
        <taxon>Actinomycetes</taxon>
        <taxon>Propionibacteriales</taxon>
        <taxon>Nocardioidaceae</taxon>
        <taxon>Aeromicrobium</taxon>
    </lineage>
</organism>
<sequence>MNRNQKAGGPVRIDSARRSLTLLAVLALLAVAAFISPGFSSATFTSTTQGTATVRAAADWTPPTVAVTSPGTAVQGAVTIEAQASDSGLGVKDVTVEYSPAGSGTWTALCTDATAPYSCAWTTTALADGRYDLRARATDLAGYETTSDSVRTAVANKLLVVMNDPGDTVRGTVQLSAGVFNTGTLSHTVRLQYRLVGASTWSTACSNLVSPYTCSWNSAAVASGDYEFRAQLTAGSTTTTSEVVTDVTVDNVAPTVTMTDPGTPLSGTRTFAATAADAHSGVATVELQYAASGTTTWKSLCTIEAEPWSCRVATTALTSGTYSFRAVATDEAGNTTTSAAVANRVVDNTVSSVSLDDPGALLSRTATLTAVASSTAGVTSVRIQYAPTGGSTWTDVCTDTTSPYTCSWDTTKVASAVYDLRAVLLDGSGRTTISALETVPVDNSPLAGADVQTTNGSGSTAGLPGANDTITFTYTAQVNPASVMAGWNGSATNVQVRLRDGNLPALLRGSKGDTLDVLNGSTVLGLGSVNLKGDYVRLLRTVSLNATMTANTTTVNGLERTVVTLKLGTFASGKASDLRTNTTAAAMVWTPSNAATDLSGIRSSTANVTESGTADKDF</sequence>
<dbReference type="InterPro" id="IPR013783">
    <property type="entry name" value="Ig-like_fold"/>
</dbReference>
<dbReference type="AlphaFoldDB" id="A0A838XBL4"/>
<comment type="caution">
    <text evidence="1">The sequence shown here is derived from an EMBL/GenBank/DDBJ whole genome shotgun (WGS) entry which is preliminary data.</text>
</comment>
<dbReference type="RefSeq" id="WP_181753132.1">
    <property type="nucleotide sequence ID" value="NZ_JACEOG010000001.1"/>
</dbReference>
<dbReference type="Gene3D" id="2.60.40.10">
    <property type="entry name" value="Immunoglobulins"/>
    <property type="match status" value="3"/>
</dbReference>
<protein>
    <submittedName>
        <fullName evidence="1">Ig-like domain-containing protein</fullName>
    </submittedName>
</protein>
<proteinExistence type="predicted"/>
<keyword evidence="2" id="KW-1185">Reference proteome</keyword>
<dbReference type="Pfam" id="PF17957">
    <property type="entry name" value="Big_7"/>
    <property type="match status" value="3"/>
</dbReference>
<dbReference type="Proteomes" id="UP000550354">
    <property type="component" value="Unassembled WGS sequence"/>
</dbReference>